<evidence type="ECO:0000313" key="7">
    <source>
        <dbReference type="Proteomes" id="UP001069145"/>
    </source>
</evidence>
<name>A0A0X8FDL7_9LACT</name>
<accession>A0A0X8FDL7</accession>
<feature type="domain" description="RCK C-terminal" evidence="1">
    <location>
        <begin position="138"/>
        <end position="224"/>
    </location>
</feature>
<dbReference type="GO" id="GO:0006813">
    <property type="term" value="P:potassium ion transport"/>
    <property type="evidence" value="ECO:0007669"/>
    <property type="project" value="InterPro"/>
</dbReference>
<evidence type="ECO:0000313" key="6">
    <source>
        <dbReference type="Proteomes" id="UP000594771"/>
    </source>
</evidence>
<dbReference type="PANTHER" id="PTHR43833:SF7">
    <property type="entry name" value="KTR SYSTEM POTASSIUM UPTAKE PROTEIN C"/>
    <property type="match status" value="1"/>
</dbReference>
<dbReference type="Proteomes" id="UP000251923">
    <property type="component" value="Unassembled WGS sequence"/>
</dbReference>
<dbReference type="SUPFAM" id="SSF51735">
    <property type="entry name" value="NAD(P)-binding Rossmann-fold domains"/>
    <property type="match status" value="1"/>
</dbReference>
<evidence type="ECO:0000313" key="2">
    <source>
        <dbReference type="EMBL" id="MCY3053288.1"/>
    </source>
</evidence>
<protein>
    <submittedName>
        <fullName evidence="4">TrkA family potassium uptake protein</fullName>
    </submittedName>
</protein>
<proteinExistence type="predicted"/>
<dbReference type="Pfam" id="PF02080">
    <property type="entry name" value="TrkA_C"/>
    <property type="match status" value="1"/>
</dbReference>
<dbReference type="OrthoDB" id="9776294at2"/>
<dbReference type="PROSITE" id="PS51202">
    <property type="entry name" value="RCK_C"/>
    <property type="match status" value="1"/>
</dbReference>
<organism evidence="4 5">
    <name type="scientific">Aerococcus urinae</name>
    <dbReference type="NCBI Taxonomy" id="1376"/>
    <lineage>
        <taxon>Bacteria</taxon>
        <taxon>Bacillati</taxon>
        <taxon>Bacillota</taxon>
        <taxon>Bacilli</taxon>
        <taxon>Lactobacillales</taxon>
        <taxon>Aerococcaceae</taxon>
        <taxon>Aerococcus</taxon>
    </lineage>
</organism>
<reference evidence="2" key="3">
    <citation type="submission" date="2022-09" db="EMBL/GenBank/DDBJ databases">
        <title>Aerococcus urinae taxonomy study.</title>
        <authorList>
            <person name="Christensen J."/>
            <person name="Senneby E."/>
        </authorList>
    </citation>
    <scope>NUCLEOTIDE SEQUENCE</scope>
    <source>
        <strain evidence="2">NLD-066-U95</strain>
    </source>
</reference>
<dbReference type="GeneID" id="89333540"/>
<dbReference type="InterPro" id="IPR050721">
    <property type="entry name" value="Trk_Ktr_HKT_K-transport"/>
</dbReference>
<dbReference type="EMBL" id="CP065662">
    <property type="protein sequence ID" value="QPS01484.1"/>
    <property type="molecule type" value="Genomic_DNA"/>
</dbReference>
<evidence type="ECO:0000313" key="5">
    <source>
        <dbReference type="Proteomes" id="UP000251923"/>
    </source>
</evidence>
<evidence type="ECO:0000313" key="4">
    <source>
        <dbReference type="EMBL" id="RAV79801.1"/>
    </source>
</evidence>
<gene>
    <name evidence="4" type="ORF">DBT54_05075</name>
    <name evidence="3" type="ORF">I6G68_08955</name>
    <name evidence="2" type="ORF">ODY43_04710</name>
</gene>
<dbReference type="Pfam" id="PF02254">
    <property type="entry name" value="TrkA_N"/>
    <property type="match status" value="1"/>
</dbReference>
<dbReference type="KEGG" id="aun:AWM73_01100"/>
<dbReference type="GO" id="GO:0008324">
    <property type="term" value="F:monoatomic cation transmembrane transporter activity"/>
    <property type="evidence" value="ECO:0007669"/>
    <property type="project" value="InterPro"/>
</dbReference>
<dbReference type="Proteomes" id="UP000594771">
    <property type="component" value="Chromosome"/>
</dbReference>
<dbReference type="Gene3D" id="3.30.70.1450">
    <property type="entry name" value="Regulator of K+ conductance, C-terminal domain"/>
    <property type="match status" value="1"/>
</dbReference>
<dbReference type="Gene3D" id="3.40.50.720">
    <property type="entry name" value="NAD(P)-binding Rossmann-like Domain"/>
    <property type="match status" value="1"/>
</dbReference>
<dbReference type="InterPro" id="IPR006037">
    <property type="entry name" value="RCK_C"/>
</dbReference>
<dbReference type="EMBL" id="QMHM01000007">
    <property type="protein sequence ID" value="RAV79801.1"/>
    <property type="molecule type" value="Genomic_DNA"/>
</dbReference>
<dbReference type="Proteomes" id="UP001069145">
    <property type="component" value="Unassembled WGS sequence"/>
</dbReference>
<dbReference type="PANTHER" id="PTHR43833">
    <property type="entry name" value="POTASSIUM CHANNEL PROTEIN 2-RELATED-RELATED"/>
    <property type="match status" value="1"/>
</dbReference>
<dbReference type="InterPro" id="IPR003148">
    <property type="entry name" value="RCK_N"/>
</dbReference>
<keyword evidence="7" id="KW-1185">Reference proteome</keyword>
<dbReference type="AlphaFoldDB" id="A0A0X8FDL7"/>
<dbReference type="InterPro" id="IPR036291">
    <property type="entry name" value="NAD(P)-bd_dom_sf"/>
</dbReference>
<dbReference type="RefSeq" id="WP_060777688.1">
    <property type="nucleotide sequence ID" value="NZ_CAJHLF010000001.1"/>
</dbReference>
<dbReference type="InterPro" id="IPR036721">
    <property type="entry name" value="RCK_C_sf"/>
</dbReference>
<evidence type="ECO:0000313" key="3">
    <source>
        <dbReference type="EMBL" id="QPS01484.1"/>
    </source>
</evidence>
<sequence>MSKANRVIGVMGLGLFGSALVKRLATKGIDVIACDRMEKHVNDLEDCLTIGSVGDFTDLDFMREAGFGNCDIIVIGTGENLEAAVLGVINCQELGVNHIICKAKNQRFAQALLALGVSRVILPEEESGYHIADVISRQSIEDLINLDEETAIVEFRAPEKWVNVTLDELDVRQKYDLNIIGIRKHLKETLNTQFQPDYRFAKDDIIVAVANNEKFDQIDYLERL</sequence>
<evidence type="ECO:0000259" key="1">
    <source>
        <dbReference type="PROSITE" id="PS51202"/>
    </source>
</evidence>
<reference evidence="3 6" key="2">
    <citation type="submission" date="2020-12" db="EMBL/GenBank/DDBJ databases">
        <title>FDA dAtabase for Regulatory Grade micrObial Sequences (FDA-ARGOS): Supporting development and validation of Infectious Disease Dx tests.</title>
        <authorList>
            <person name="Sproer C."/>
            <person name="Gronow S."/>
            <person name="Severitt S."/>
            <person name="Schroder I."/>
            <person name="Tallon L."/>
            <person name="Sadzewicz L."/>
            <person name="Zhao X."/>
            <person name="Boylan J."/>
            <person name="Ott S."/>
            <person name="Bowen H."/>
            <person name="Vavikolanu K."/>
            <person name="Mehta A."/>
            <person name="Aluvathingal J."/>
            <person name="Nadendla S."/>
            <person name="Lowell S."/>
            <person name="Myers T."/>
            <person name="Yan Y."/>
            <person name="Sichtig H."/>
        </authorList>
    </citation>
    <scope>NUCLEOTIDE SEQUENCE [LARGE SCALE GENOMIC DNA]</scope>
    <source>
        <strain evidence="3 6">FDAARGOS_911</strain>
    </source>
</reference>
<dbReference type="SUPFAM" id="SSF116726">
    <property type="entry name" value="TrkA C-terminal domain-like"/>
    <property type="match status" value="1"/>
</dbReference>
<reference evidence="4 5" key="1">
    <citation type="submission" date="2018-04" db="EMBL/GenBank/DDBJ databases">
        <title>Aerococcus urinae genomes.</title>
        <authorList>
            <person name="Hilt E."/>
            <person name="Gilbert N.M."/>
            <person name="Thomas-White K."/>
            <person name="Putonti C."/>
            <person name="Lewis A.L."/>
            <person name="Visck K.L."/>
            <person name="Wolfe A.J."/>
        </authorList>
    </citation>
    <scope>NUCLEOTIDE SEQUENCE [LARGE SCALE GENOMIC DNA]</scope>
    <source>
        <strain evidence="4 5">UMB7480</strain>
    </source>
</reference>
<dbReference type="EMBL" id="JAOTML010000004">
    <property type="protein sequence ID" value="MCY3053288.1"/>
    <property type="molecule type" value="Genomic_DNA"/>
</dbReference>